<feature type="transmembrane region" description="Helical" evidence="1">
    <location>
        <begin position="183"/>
        <end position="202"/>
    </location>
</feature>
<feature type="transmembrane region" description="Helical" evidence="1">
    <location>
        <begin position="208"/>
        <end position="230"/>
    </location>
</feature>
<dbReference type="RefSeq" id="WP_305908720.1">
    <property type="nucleotide sequence ID" value="NZ_CP157743.1"/>
</dbReference>
<dbReference type="EMBL" id="CP157743">
    <property type="protein sequence ID" value="XBS22304.1"/>
    <property type="molecule type" value="Genomic_DNA"/>
</dbReference>
<reference evidence="2 3" key="1">
    <citation type="journal article" date="2024" name="Microbiology">
        <title>Methylomarinum rosea sp. nov., a novel halophilic methanotrophic bacterium from the hypersaline Lake Elton.</title>
        <authorList>
            <person name="Suleimanov R.Z."/>
            <person name="Oshkin I.Y."/>
            <person name="Danilova O.V."/>
            <person name="Suzina N.E."/>
            <person name="Dedysh S.N."/>
        </authorList>
    </citation>
    <scope>NUCLEOTIDE SEQUENCE [LARGE SCALE GENOMIC DNA]</scope>
    <source>
        <strain evidence="2 3">Ch1-1</strain>
    </source>
</reference>
<protein>
    <recommendedName>
        <fullName evidence="4">Elongation factor-1 alpha</fullName>
    </recommendedName>
</protein>
<keyword evidence="1" id="KW-0812">Transmembrane</keyword>
<gene>
    <name evidence="2" type="ORF">Q9L42_009290</name>
</gene>
<accession>A0AAU7NZE6</accession>
<dbReference type="AlphaFoldDB" id="A0AAU7NZE6"/>
<evidence type="ECO:0000313" key="2">
    <source>
        <dbReference type="EMBL" id="XBS22304.1"/>
    </source>
</evidence>
<name>A0AAU7NZE6_9GAMM</name>
<dbReference type="Proteomes" id="UP001225378">
    <property type="component" value="Chromosome"/>
</dbReference>
<keyword evidence="1" id="KW-1133">Transmembrane helix</keyword>
<evidence type="ECO:0000256" key="1">
    <source>
        <dbReference type="SAM" id="Phobius"/>
    </source>
</evidence>
<organism evidence="2 3">
    <name type="scientific">Methylomarinum roseum</name>
    <dbReference type="NCBI Taxonomy" id="3067653"/>
    <lineage>
        <taxon>Bacteria</taxon>
        <taxon>Pseudomonadati</taxon>
        <taxon>Pseudomonadota</taxon>
        <taxon>Gammaproteobacteria</taxon>
        <taxon>Methylococcales</taxon>
        <taxon>Methylococcaceae</taxon>
        <taxon>Methylomarinum</taxon>
    </lineage>
</organism>
<keyword evidence="3" id="KW-1185">Reference proteome</keyword>
<sequence>MAREFSSLKELDTPVKVLFTGYLTTVAVGYLFALIQILFTHGMADGQFGLSIDDIVYSYYGNRSGTLLETKLNGSMKENASEQERFTIIQWIRDGAEESDYRSSGVAKIIENRCVMCHNEAATGIPDFTEFAGIAATTEQDEGATFASLTRVSHIHLFGISFIFMFVGLIFSFSETSTVKYKCIAIGMPYLFLLVDILSWWLTKLHPMFAWLVVFAGAGMAIAFAFMWTVSILEMWLFDKVFLDAQGNRYPQWSTYVEGWLARIGCGSPGNLFNKLWCTSKHVALSIWRLWLSKGWPAVVQLIDKLKSTKSK</sequence>
<dbReference type="KEGG" id="mech:Q9L42_009290"/>
<proteinExistence type="predicted"/>
<evidence type="ECO:0008006" key="4">
    <source>
        <dbReference type="Google" id="ProtNLM"/>
    </source>
</evidence>
<evidence type="ECO:0000313" key="3">
    <source>
        <dbReference type="Proteomes" id="UP001225378"/>
    </source>
</evidence>
<keyword evidence="1" id="KW-0472">Membrane</keyword>
<feature type="transmembrane region" description="Helical" evidence="1">
    <location>
        <begin position="21"/>
        <end position="39"/>
    </location>
</feature>
<feature type="transmembrane region" description="Helical" evidence="1">
    <location>
        <begin position="153"/>
        <end position="171"/>
    </location>
</feature>